<sequence length="68" mass="7421">MTEREQVAALLEKMGADAKQAEVMAGQLLKRSEQIAVERGIDRLEALTKLLELVRSGRAGESPEDLGN</sequence>
<dbReference type="Proteomes" id="UP000526501">
    <property type="component" value="Unassembled WGS sequence"/>
</dbReference>
<accession>A0A7X1B6H9</accession>
<organism evidence="1 2">
    <name type="scientific">Pelagicoccus albus</name>
    <dbReference type="NCBI Taxonomy" id="415222"/>
    <lineage>
        <taxon>Bacteria</taxon>
        <taxon>Pseudomonadati</taxon>
        <taxon>Verrucomicrobiota</taxon>
        <taxon>Opitutia</taxon>
        <taxon>Puniceicoccales</taxon>
        <taxon>Pelagicoccaceae</taxon>
        <taxon>Pelagicoccus</taxon>
    </lineage>
</organism>
<reference evidence="1 2" key="1">
    <citation type="submission" date="2020-07" db="EMBL/GenBank/DDBJ databases">
        <authorList>
            <person name="Feng X."/>
        </authorList>
    </citation>
    <scope>NUCLEOTIDE SEQUENCE [LARGE SCALE GENOMIC DNA]</scope>
    <source>
        <strain evidence="1 2">JCM23202</strain>
    </source>
</reference>
<evidence type="ECO:0000313" key="2">
    <source>
        <dbReference type="Proteomes" id="UP000526501"/>
    </source>
</evidence>
<dbReference type="AlphaFoldDB" id="A0A7X1B6H9"/>
<gene>
    <name evidence="1" type="ORF">H5P27_10995</name>
</gene>
<keyword evidence="2" id="KW-1185">Reference proteome</keyword>
<dbReference type="EMBL" id="JACHVC010000012">
    <property type="protein sequence ID" value="MBC2606569.1"/>
    <property type="molecule type" value="Genomic_DNA"/>
</dbReference>
<name>A0A7X1B6H9_9BACT</name>
<comment type="caution">
    <text evidence="1">The sequence shown here is derived from an EMBL/GenBank/DDBJ whole genome shotgun (WGS) entry which is preliminary data.</text>
</comment>
<proteinExistence type="predicted"/>
<protein>
    <submittedName>
        <fullName evidence="1">Uncharacterized protein</fullName>
    </submittedName>
</protein>
<evidence type="ECO:0000313" key="1">
    <source>
        <dbReference type="EMBL" id="MBC2606569.1"/>
    </source>
</evidence>
<dbReference type="RefSeq" id="WP_185660439.1">
    <property type="nucleotide sequence ID" value="NZ_CAWPOO010000012.1"/>
</dbReference>